<feature type="compositionally biased region" description="Polar residues" evidence="1">
    <location>
        <begin position="13"/>
        <end position="30"/>
    </location>
</feature>
<evidence type="ECO:0000256" key="1">
    <source>
        <dbReference type="SAM" id="MobiDB-lite"/>
    </source>
</evidence>
<feature type="compositionally biased region" description="Low complexity" evidence="1">
    <location>
        <begin position="31"/>
        <end position="45"/>
    </location>
</feature>
<organism evidence="2 3">
    <name type="scientific">Armillaria ostoyae</name>
    <name type="common">Armillaria root rot fungus</name>
    <dbReference type="NCBI Taxonomy" id="47428"/>
    <lineage>
        <taxon>Eukaryota</taxon>
        <taxon>Fungi</taxon>
        <taxon>Dikarya</taxon>
        <taxon>Basidiomycota</taxon>
        <taxon>Agaricomycotina</taxon>
        <taxon>Agaricomycetes</taxon>
        <taxon>Agaricomycetidae</taxon>
        <taxon>Agaricales</taxon>
        <taxon>Marasmiineae</taxon>
        <taxon>Physalacriaceae</taxon>
        <taxon>Armillaria</taxon>
    </lineage>
</organism>
<reference evidence="3" key="1">
    <citation type="journal article" date="2017" name="Nat. Ecol. Evol.">
        <title>Genome expansion and lineage-specific genetic innovations in the forest pathogenic fungi Armillaria.</title>
        <authorList>
            <person name="Sipos G."/>
            <person name="Prasanna A.N."/>
            <person name="Walter M.C."/>
            <person name="O'Connor E."/>
            <person name="Balint B."/>
            <person name="Krizsan K."/>
            <person name="Kiss B."/>
            <person name="Hess J."/>
            <person name="Varga T."/>
            <person name="Slot J."/>
            <person name="Riley R."/>
            <person name="Boka B."/>
            <person name="Rigling D."/>
            <person name="Barry K."/>
            <person name="Lee J."/>
            <person name="Mihaltcheva S."/>
            <person name="LaButti K."/>
            <person name="Lipzen A."/>
            <person name="Waldron R."/>
            <person name="Moloney N.M."/>
            <person name="Sperisen C."/>
            <person name="Kredics L."/>
            <person name="Vagvoelgyi C."/>
            <person name="Patrignani A."/>
            <person name="Fitzpatrick D."/>
            <person name="Nagy I."/>
            <person name="Doyle S."/>
            <person name="Anderson J.B."/>
            <person name="Grigoriev I.V."/>
            <person name="Gueldener U."/>
            <person name="Muensterkoetter M."/>
            <person name="Nagy L.G."/>
        </authorList>
    </citation>
    <scope>NUCLEOTIDE SEQUENCE [LARGE SCALE GENOMIC DNA]</scope>
    <source>
        <strain evidence="3">C18/9</strain>
    </source>
</reference>
<evidence type="ECO:0000313" key="2">
    <source>
        <dbReference type="EMBL" id="SJK99920.1"/>
    </source>
</evidence>
<feature type="region of interest" description="Disordered" evidence="1">
    <location>
        <begin position="1"/>
        <end position="85"/>
    </location>
</feature>
<accession>A0A284QTW9</accession>
<feature type="compositionally biased region" description="Low complexity" evidence="1">
    <location>
        <begin position="57"/>
        <end position="71"/>
    </location>
</feature>
<name>A0A284QTW9_ARMOS</name>
<evidence type="ECO:0000313" key="3">
    <source>
        <dbReference type="Proteomes" id="UP000219338"/>
    </source>
</evidence>
<dbReference type="Proteomes" id="UP000219338">
    <property type="component" value="Unassembled WGS sequence"/>
</dbReference>
<dbReference type="EMBL" id="FUEG01000002">
    <property type="protein sequence ID" value="SJK99920.1"/>
    <property type="molecule type" value="Genomic_DNA"/>
</dbReference>
<gene>
    <name evidence="2" type="ORF">ARMOST_03231</name>
</gene>
<keyword evidence="3" id="KW-1185">Reference proteome</keyword>
<dbReference type="OMA" id="QIVNFNA"/>
<feature type="compositionally biased region" description="Polar residues" evidence="1">
    <location>
        <begin position="46"/>
        <end position="56"/>
    </location>
</feature>
<dbReference type="AlphaFoldDB" id="A0A284QTW9"/>
<proteinExistence type="predicted"/>
<protein>
    <submittedName>
        <fullName evidence="2">Uncharacterized protein</fullName>
    </submittedName>
</protein>
<sequence>MPLTPVSPMKPGPSNQENPKQALQIVNFNASSSPTKCTKPKPQTTLSTECSPTLAASPSTSSSNNPSTNKNNDNEDFEHIEKKSD</sequence>
<dbReference type="STRING" id="47428.A0A284QTW9"/>